<dbReference type="GO" id="GO:0031410">
    <property type="term" value="C:cytoplasmic vesicle"/>
    <property type="evidence" value="ECO:0007669"/>
    <property type="project" value="UniProtKB-ARBA"/>
</dbReference>
<dbReference type="InterPro" id="IPR021935">
    <property type="entry name" value="SGSM1/2_RBD"/>
</dbReference>
<dbReference type="InterPro" id="IPR004012">
    <property type="entry name" value="Run_dom"/>
</dbReference>
<dbReference type="PANTHER" id="PTHR22957">
    <property type="entry name" value="TBC1 DOMAIN FAMILY MEMBER GTPASE-ACTIVATING PROTEIN"/>
    <property type="match status" value="1"/>
</dbReference>
<evidence type="ECO:0000313" key="8">
    <source>
        <dbReference type="Proteomes" id="UP000230066"/>
    </source>
</evidence>
<evidence type="ECO:0000256" key="4">
    <source>
        <dbReference type="SAM" id="MobiDB-lite"/>
    </source>
</evidence>
<feature type="region of interest" description="Disordered" evidence="4">
    <location>
        <begin position="417"/>
        <end position="452"/>
    </location>
</feature>
<evidence type="ECO:0000259" key="6">
    <source>
        <dbReference type="PROSITE" id="PS50826"/>
    </source>
</evidence>
<dbReference type="Gene3D" id="2.30.29.230">
    <property type="match status" value="1"/>
</dbReference>
<dbReference type="Pfam" id="PF02759">
    <property type="entry name" value="RUN"/>
    <property type="match status" value="1"/>
</dbReference>
<dbReference type="SUPFAM" id="SSF140741">
    <property type="entry name" value="RUN domain-like"/>
    <property type="match status" value="1"/>
</dbReference>
<proteinExistence type="inferred from homology"/>
<keyword evidence="1" id="KW-0343">GTPase activation</keyword>
<dbReference type="SUPFAM" id="SSF47923">
    <property type="entry name" value="Ypt/Rab-GAP domain of gyp1p"/>
    <property type="match status" value="2"/>
</dbReference>
<keyword evidence="8" id="KW-1185">Reference proteome</keyword>
<dbReference type="SMART" id="SM00593">
    <property type="entry name" value="RUN"/>
    <property type="match status" value="1"/>
</dbReference>
<name>A0A4E0RHD7_FASHE</name>
<dbReference type="PROSITE" id="PS50086">
    <property type="entry name" value="TBC_RABGAP"/>
    <property type="match status" value="1"/>
</dbReference>
<dbReference type="Gene3D" id="1.10.472.80">
    <property type="entry name" value="Ypt/Rab-GAP domain of gyp1p, domain 3"/>
    <property type="match status" value="1"/>
</dbReference>
<dbReference type="SMART" id="SM00164">
    <property type="entry name" value="TBC"/>
    <property type="match status" value="1"/>
</dbReference>
<dbReference type="InterPro" id="IPR037213">
    <property type="entry name" value="Run_dom_sf"/>
</dbReference>
<feature type="region of interest" description="Disordered" evidence="4">
    <location>
        <begin position="277"/>
        <end position="335"/>
    </location>
</feature>
<feature type="domain" description="Rab-GAP TBC" evidence="5">
    <location>
        <begin position="842"/>
        <end position="1100"/>
    </location>
</feature>
<comment type="caution">
    <text evidence="7">The sequence shown here is derived from an EMBL/GenBank/DDBJ whole genome shotgun (WGS) entry which is preliminary data.</text>
</comment>
<dbReference type="Proteomes" id="UP000230066">
    <property type="component" value="Unassembled WGS sequence"/>
</dbReference>
<gene>
    <name evidence="7" type="ORF">D915_003420</name>
</gene>
<dbReference type="InterPro" id="IPR035969">
    <property type="entry name" value="Rab-GAP_TBC_sf"/>
</dbReference>
<sequence>MREDPGDTTFAEPYAATESFTFFGIRKTKDNDSFREKRRVLLEDLKKDVKRLMEEAATRNSLPENSGLVLSFCVNAESCLRFGLRNCAPHFYREPSVIELLQKLAPKCPEATVLLGYLSNSGEKTKSASAEKTAASSPSSRSFLSILSPNKPVQSMNTRQPSFKNSTNPHWIHLALMEKLLQPVVYALFGEAKNFYQCGSIMTTNSDARIFLSLLSGPCSLNYTIPTLEDPYWSTLHADELLERHRFISLSTQTFYENQTRYALWKREQKLRAASQIVSQAPEAQNTTTAHSSTSLSNTVSTTTTTAAARITSTATTTTTPRVLSSERSSNHHPTGQRFVFDMQQHSSTSSNSSATNGGIDGLYQPRRHQLMYAKNNVLLGDTRPHPGYLAVYCNLSGVNLRWTSNELLLQASSLLHQNTQPGGGPSSHNDEEEDAHRTEHPHHSEKSAVRGKNQATLVDGNGHPINAVPISTAAAAAAAATDADVVTNEQKRSPVDKTTEDEVIPLNSHGWHRTSLYTGTVLPTCLNIALKDIEYIHCHSNFCGVLIVFVATDGIQYPPIRIPGGLKPSMEFLSSVELGLAPNVRMEPTTETVRNDMMSSGNHSASGESLGFDRQIQPCLSSDASPGPPNPFQRLIHFCSLKPNRLTTVQSISGENPTNWTTEDGEATKEDPVAERSGAAGDVCLNDDKDQKLKEPEISPDYRPSSELVFRLVRNENSPDPFLDKPADSESLEPTGPLGGSGSATEIVGSIDTLSDALDAIKRELMAKAFYTWLTHSRYMKVIKTHLVDSVLPGTAWSRTPTTPLSLLTESKWNQLFWNLPEEHRAEFDATPIYEHIYQAGCDENLRIQVWPYLLQVFDWSMTEAQKRERFICLKEHYQTALKEWMELEELIIRGHPEGAESLPTSAEVTSCPKGEERAEQTKQQQHVREEFARVLESVQKDVVRCDRNHHLFHKVGDCGPNNLAILRRVLITYVWEHLEDGYTQGMCDLIAPLLALLLTGKTDQLDVEVQTYSFFVSLMKVRLGKLYCSSTSSVQMDRQFASLRALVQVMDPELNAHIQMYGDFTHFYFCYRWFLLDFKREFKYGDVFRVWETLIAASHLISDRFELFVALALIQYYRDVIIRAQMEFTDILKFFNERAEKHSVEHILDMARKSASEIQDLLMTT</sequence>
<feature type="compositionally biased region" description="Polar residues" evidence="4">
    <location>
        <begin position="321"/>
        <end position="334"/>
    </location>
</feature>
<dbReference type="Gene3D" id="1.20.58.900">
    <property type="match status" value="1"/>
</dbReference>
<reference evidence="7" key="1">
    <citation type="submission" date="2019-03" db="EMBL/GenBank/DDBJ databases">
        <title>Improved annotation for the trematode Fasciola hepatica.</title>
        <authorList>
            <person name="Choi Y.-J."/>
            <person name="Martin J."/>
            <person name="Mitreva M."/>
        </authorList>
    </citation>
    <scope>NUCLEOTIDE SEQUENCE [LARGE SCALE GENOMIC DNA]</scope>
</reference>
<protein>
    <submittedName>
        <fullName evidence="7">Small G protein signaling modulator 1</fullName>
    </submittedName>
</protein>
<feature type="compositionally biased region" description="Polar residues" evidence="4">
    <location>
        <begin position="277"/>
        <end position="289"/>
    </location>
</feature>
<evidence type="ECO:0000313" key="7">
    <source>
        <dbReference type="EMBL" id="THD25464.1"/>
    </source>
</evidence>
<feature type="compositionally biased region" description="Basic and acidic residues" evidence="4">
    <location>
        <begin position="435"/>
        <end position="449"/>
    </location>
</feature>
<dbReference type="AlphaFoldDB" id="A0A4E0RHD7"/>
<feature type="compositionally biased region" description="Low complexity" evidence="4">
    <location>
        <begin position="290"/>
        <end position="320"/>
    </location>
</feature>
<evidence type="ECO:0000256" key="1">
    <source>
        <dbReference type="ARBA" id="ARBA00022468"/>
    </source>
</evidence>
<dbReference type="Pfam" id="PF00566">
    <property type="entry name" value="RabGAP-TBC"/>
    <property type="match status" value="1"/>
</dbReference>
<dbReference type="InterPro" id="IPR000195">
    <property type="entry name" value="Rab-GAP-TBC_dom"/>
</dbReference>
<dbReference type="PROSITE" id="PS50826">
    <property type="entry name" value="RUN"/>
    <property type="match status" value="1"/>
</dbReference>
<feature type="compositionally biased region" description="Basic and acidic residues" evidence="4">
    <location>
        <begin position="687"/>
        <end position="698"/>
    </location>
</feature>
<feature type="compositionally biased region" description="Polar residues" evidence="4">
    <location>
        <begin position="652"/>
        <end position="663"/>
    </location>
</feature>
<dbReference type="Pfam" id="PF12068">
    <property type="entry name" value="PH_RBD"/>
    <property type="match status" value="1"/>
</dbReference>
<evidence type="ECO:0000259" key="5">
    <source>
        <dbReference type="PROSITE" id="PS50086"/>
    </source>
</evidence>
<evidence type="ECO:0000256" key="3">
    <source>
        <dbReference type="SAM" id="Coils"/>
    </source>
</evidence>
<organism evidence="7 8">
    <name type="scientific">Fasciola hepatica</name>
    <name type="common">Liver fluke</name>
    <dbReference type="NCBI Taxonomy" id="6192"/>
    <lineage>
        <taxon>Eukaryota</taxon>
        <taxon>Metazoa</taxon>
        <taxon>Spiralia</taxon>
        <taxon>Lophotrochozoa</taxon>
        <taxon>Platyhelminthes</taxon>
        <taxon>Trematoda</taxon>
        <taxon>Digenea</taxon>
        <taxon>Plagiorchiida</taxon>
        <taxon>Echinostomata</taxon>
        <taxon>Echinostomatoidea</taxon>
        <taxon>Fasciolidae</taxon>
        <taxon>Fasciola</taxon>
    </lineage>
</organism>
<accession>A0A4E0RHD7</accession>
<evidence type="ECO:0000256" key="2">
    <source>
        <dbReference type="ARBA" id="ARBA00034124"/>
    </source>
</evidence>
<dbReference type="GO" id="GO:0005096">
    <property type="term" value="F:GTPase activator activity"/>
    <property type="evidence" value="ECO:0007669"/>
    <property type="project" value="UniProtKB-KW"/>
</dbReference>
<dbReference type="PANTHER" id="PTHR22957:SF502">
    <property type="entry name" value="SMALL G PROTEIN SIGNALING MODULATOR 2-RELATED"/>
    <property type="match status" value="1"/>
</dbReference>
<feature type="coiled-coil region" evidence="3">
    <location>
        <begin position="35"/>
        <end position="62"/>
    </location>
</feature>
<comment type="similarity">
    <text evidence="2">Belongs to the RUTBC family.</text>
</comment>
<feature type="region of interest" description="Disordered" evidence="4">
    <location>
        <begin position="720"/>
        <end position="745"/>
    </location>
</feature>
<dbReference type="EMBL" id="JXXN02001131">
    <property type="protein sequence ID" value="THD25464.1"/>
    <property type="molecule type" value="Genomic_DNA"/>
</dbReference>
<keyword evidence="3" id="KW-0175">Coiled coil</keyword>
<feature type="domain" description="RUN" evidence="6">
    <location>
        <begin position="63"/>
        <end position="230"/>
    </location>
</feature>
<dbReference type="Gene3D" id="1.10.8.270">
    <property type="entry name" value="putative rabgap domain of human tbc1 domain family member 14 like domains"/>
    <property type="match status" value="1"/>
</dbReference>
<feature type="region of interest" description="Disordered" evidence="4">
    <location>
        <begin position="652"/>
        <end position="701"/>
    </location>
</feature>